<dbReference type="PROSITE" id="PS50089">
    <property type="entry name" value="ZF_RING_2"/>
    <property type="match status" value="1"/>
</dbReference>
<dbReference type="InterPro" id="IPR019804">
    <property type="entry name" value="Ras_G-nucl-exch_fac_CS"/>
</dbReference>
<dbReference type="InterPro" id="IPR036028">
    <property type="entry name" value="SH3-like_dom_sf"/>
</dbReference>
<feature type="region of interest" description="Disordered" evidence="10">
    <location>
        <begin position="629"/>
        <end position="656"/>
    </location>
</feature>
<evidence type="ECO:0000259" key="15">
    <source>
        <dbReference type="PROSITE" id="PS51266"/>
    </source>
</evidence>
<dbReference type="Pfam" id="PF13639">
    <property type="entry name" value="zf-RING_2"/>
    <property type="match status" value="1"/>
</dbReference>
<dbReference type="CDD" id="cd06224">
    <property type="entry name" value="REM"/>
    <property type="match status" value="1"/>
</dbReference>
<evidence type="ECO:0000256" key="5">
    <source>
        <dbReference type="ARBA" id="ARBA00022833"/>
    </source>
</evidence>
<dbReference type="SUPFAM" id="SSF57850">
    <property type="entry name" value="RING/U-box"/>
    <property type="match status" value="1"/>
</dbReference>
<evidence type="ECO:0000256" key="9">
    <source>
        <dbReference type="PROSITE-ProRule" id="PRU00601"/>
    </source>
</evidence>
<feature type="region of interest" description="Disordered" evidence="10">
    <location>
        <begin position="1468"/>
        <end position="1488"/>
    </location>
</feature>
<dbReference type="SUPFAM" id="SSF48366">
    <property type="entry name" value="Ras GEF"/>
    <property type="match status" value="1"/>
</dbReference>
<evidence type="ECO:0000256" key="7">
    <source>
        <dbReference type="PROSITE-ProRule" id="PRU00168"/>
    </source>
</evidence>
<dbReference type="SMART" id="SM00184">
    <property type="entry name" value="RING"/>
    <property type="match status" value="1"/>
</dbReference>
<comment type="caution">
    <text evidence="17">The sequence shown here is derived from an EMBL/GenBank/DDBJ whole genome shotgun (WGS) entry which is preliminary data.</text>
</comment>
<feature type="region of interest" description="Disordered" evidence="10">
    <location>
        <begin position="574"/>
        <end position="594"/>
    </location>
</feature>
<feature type="compositionally biased region" description="Polar residues" evidence="10">
    <location>
        <begin position="1314"/>
        <end position="1323"/>
    </location>
</feature>
<name>A0ABR0LF37_9PEZI</name>
<feature type="region of interest" description="Disordered" evidence="10">
    <location>
        <begin position="1302"/>
        <end position="1323"/>
    </location>
</feature>
<feature type="compositionally biased region" description="Polar residues" evidence="10">
    <location>
        <begin position="633"/>
        <end position="644"/>
    </location>
</feature>
<dbReference type="SUPFAM" id="SSF50044">
    <property type="entry name" value="SH3-domain"/>
    <property type="match status" value="1"/>
</dbReference>
<evidence type="ECO:0000256" key="6">
    <source>
        <dbReference type="ARBA" id="ARBA00022843"/>
    </source>
</evidence>
<dbReference type="InterPro" id="IPR001452">
    <property type="entry name" value="SH3_domain"/>
</dbReference>
<dbReference type="Gene3D" id="1.10.840.10">
    <property type="entry name" value="Ras guanine-nucleotide exchange factors catalytic domain"/>
    <property type="match status" value="1"/>
</dbReference>
<dbReference type="Gene3D" id="3.30.40.10">
    <property type="entry name" value="Zinc/RING finger domain, C3HC4 (zinc finger)"/>
    <property type="match status" value="1"/>
</dbReference>
<dbReference type="Gene3D" id="2.20.28.10">
    <property type="match status" value="1"/>
</dbReference>
<comment type="similarity">
    <text evidence="1">Belongs to the SH3RF family.</text>
</comment>
<dbReference type="PROSITE" id="PS50212">
    <property type="entry name" value="RASGEF_NTER"/>
    <property type="match status" value="1"/>
</dbReference>
<dbReference type="Pfam" id="PF05495">
    <property type="entry name" value="zf-CHY"/>
    <property type="match status" value="1"/>
</dbReference>
<dbReference type="Pfam" id="PF00617">
    <property type="entry name" value="RasGEF"/>
    <property type="match status" value="1"/>
</dbReference>
<evidence type="ECO:0000256" key="2">
    <source>
        <dbReference type="ARBA" id="ARBA00022443"/>
    </source>
</evidence>
<dbReference type="PROSITE" id="PS51266">
    <property type="entry name" value="ZF_CHY"/>
    <property type="match status" value="1"/>
</dbReference>
<evidence type="ECO:0000259" key="16">
    <source>
        <dbReference type="PROSITE" id="PS51270"/>
    </source>
</evidence>
<feature type="domain" description="CTCHY-type" evidence="16">
    <location>
        <begin position="1566"/>
        <end position="1632"/>
    </location>
</feature>
<dbReference type="PROSITE" id="PS51270">
    <property type="entry name" value="ZF_CTCHY"/>
    <property type="match status" value="1"/>
</dbReference>
<feature type="compositionally biased region" description="Acidic residues" evidence="10">
    <location>
        <begin position="1997"/>
        <end position="2013"/>
    </location>
</feature>
<dbReference type="InterPro" id="IPR017921">
    <property type="entry name" value="Znf_CTCHY"/>
</dbReference>
<feature type="region of interest" description="Disordered" evidence="10">
    <location>
        <begin position="1125"/>
        <end position="1159"/>
    </location>
</feature>
<dbReference type="PANTHER" id="PTHR21319:SF0">
    <property type="entry name" value="AND RING FINGER DOMAIN PROTEIN, PUTATIVE (AFU_ORTHOLOGUE AFUA_1G08900)-RELATED"/>
    <property type="match status" value="1"/>
</dbReference>
<feature type="compositionally biased region" description="Basic residues" evidence="10">
    <location>
        <begin position="576"/>
        <end position="586"/>
    </location>
</feature>
<feature type="domain" description="Ras-GEF" evidence="12">
    <location>
        <begin position="878"/>
        <end position="1126"/>
    </location>
</feature>
<reference evidence="17 18" key="1">
    <citation type="submission" date="2023-08" db="EMBL/GenBank/DDBJ databases">
        <title>Black Yeasts Isolated from many extreme environments.</title>
        <authorList>
            <person name="Coleine C."/>
            <person name="Stajich J.E."/>
            <person name="Selbmann L."/>
        </authorList>
    </citation>
    <scope>NUCLEOTIDE SEQUENCE [LARGE SCALE GENOMIC DNA]</scope>
    <source>
        <strain evidence="17 18">CCFEE 5386</strain>
    </source>
</reference>
<feature type="region of interest" description="Disordered" evidence="10">
    <location>
        <begin position="1363"/>
        <end position="1397"/>
    </location>
</feature>
<feature type="compositionally biased region" description="Acidic residues" evidence="10">
    <location>
        <begin position="2028"/>
        <end position="2073"/>
    </location>
</feature>
<evidence type="ECO:0000256" key="4">
    <source>
        <dbReference type="ARBA" id="ARBA00022771"/>
    </source>
</evidence>
<keyword evidence="6" id="KW-0832">Ubl conjugation</keyword>
<dbReference type="SUPFAM" id="SSF161219">
    <property type="entry name" value="CHY zinc finger-like"/>
    <property type="match status" value="1"/>
</dbReference>
<keyword evidence="4 9" id="KW-0863">Zinc-finger</keyword>
<feature type="domain" description="SH3" evidence="11">
    <location>
        <begin position="61"/>
        <end position="131"/>
    </location>
</feature>
<feature type="compositionally biased region" description="Low complexity" evidence="10">
    <location>
        <begin position="1302"/>
        <end position="1312"/>
    </location>
</feature>
<dbReference type="InterPro" id="IPR013083">
    <property type="entry name" value="Znf_RING/FYVE/PHD"/>
</dbReference>
<dbReference type="PROSITE" id="PS50002">
    <property type="entry name" value="SH3"/>
    <property type="match status" value="1"/>
</dbReference>
<sequence>MAARIQAITPPGYEHQDPRRPLRPSKSIGITTSLAMRLHMDPSETATTQHEMEEMAAPRAIFHNYLRAFYPFDPSTSDMGGEEDLLMTASMKPGDLILIHSIHANGWADGTVLTSGERGWLPTNYCEAYDHPHLRNLLNAMTQFWDLLGANEEANLSAFVRQDYIRGLIAGVRHLLEHADCLHRDAPQVQRHTGIRRMRKGLLADLSSLVQIAKGLQEMISASQSGDVIHYLLEDLVAKAFKVVTRAVGFQDIWTKETAEPTPVPRDVTITEAPLSPVFEAGVLTVDVQASRNAEIAPPVDSARSFPLFANPIDEPDAVCGAEENEEARSQLNIEHVPPDGLASTRLAKVHDLCIGQIGAFIGHHLQTRSSPDLVDKTKRVVEGCKALLAVIEDIRLRDIQRSGSLHHASIDVQAKLEELVRATKDVFMFSDADDGDVIMLPEQSNRLVAVGTGLIRMAGECVNKARLLIEQIGDFELEDVAVPAQDTAQPAHAGASNTEAEDLPAESTPARGLTSFEKRLSKKVFPALPLANPHGRDDSDRRDFASDAPVIVTSGEDELTPLSADALKTLATPSTRRRSAIRKSHTPISGSALRSPVSPAFDAANFDRNNSVGQSIAGSTATYRSSIRHSDNSAVSEVSTRATTPDRAKEINSPDPALLDSFMSMSSMHSMTDTADEAEMQLLHKTFANELTLNKDGQVTGGSLPALVEQLTTHDSAPDPQFVSAFFLTFRMFTTPRELALALTTRFDYAGESREIGTPVRLRIYNVFKGWLETYWNAGADKDALGDIRYFALHKLKPYLSSAGERLLELTRKVTSGYCNGTTNPPLVSGVGKSSMSIAAMNADAATAPEPLVTRNQTAALRAASKDGSPYNIVDIDPFELARQLTLITSRIFCDIRPDELLSLEWGKRSTDHARNVRAMCTINTDLAHVVGDTILTPNDAKKRALVIKHWSKVGTRCLELNNYDSLVAIMCSINSSVVSRLRRTWEAVSKNTKLRLADLNAVIDLSRNQASLRKRFETQVPPCIPFLGIYLTDLTFLDAGNPKTRELPHTATPDGQNAVSVINFDKYSRMAKIISHLQKFQVPYLLQPVPEMQAWMEASMVRMRASNDEMVGNFHRRSLMVEPRQDESARAAGRIGVEGRRTTEVGEERPKTGNKDKLEGFLKGSTFSLKSLGTAAQDGASPVEQSFLHLISATNGVSADSGVQQPGRLSHAPDEGPSITSHDAAAQALPSTYSLPTSSHHSLLFSDVDTPVESPSQEPDETDVLNALLSDGHAAHLTGAVESFSSAAAAAVPAWIRSRSGTGSYSSYRSWRPSQDGSRSVNPVYEVAESLRSVDSLGLGSEAASLSSSPVRRDMMEDGDLVMGEQDGRDGGEQRPPPPPRQDNTMDSSLPGDDGMRALRVKLHEIRTLAASTEEKARRMHRLMVRDYEAHQANKPAIPSTDMETGGTFEGPVDPRNPYRMQDADLEASFSPLPVRPREPDGDRDESMVDDITITLGCAHYKRNVKVQCFDCRLWFTCRHCHDQSPTLPFPHRLNRKKTQNMLCMLCRTPQPAGELCTDCGEYAAWYYCPKCKLWDNDNNKRIYHCDDCGICRVGEGLGKDYVHCRRCNVCISISTSASHPCIERATEGDCPLCLVRLFESPTPVVSLPCGHYMHGECYRDLMAVTYKCPVCSRSAVNMELQWRKLDDEIRAQPMPEDDEDLEGLLPHAASIAAGDDDLAPPTSGHVSPASQPRRPRTVYIGCNDCGRRSWAPFHWLGLKCQVCDSYNTNQMAPTVVQETEAERLIRQQAQHHRQHDFTGNSVLRDAGIGADDAAVEDVLLDVNTATLQVPTSPSQVPVNSERRASGAQSPGRRYFVQQEEERRPSFTMTPRFPTPSLPNLPNLPNLPDMPRLPRMPHMPNMPNMPNIPNLELGRFSPYEMLDAMSRSLSPMRYYLQGLDVGEGGPSHRSGGSATEGGGRNRSPTSVRSDPTGVSRRVSSGKRRAGEGEAGDWLWGEESDGDSEEDGDGGEGTDGSIRAVRRGEGEGETSEEESSSGSSEEDQGDGDAEMVDEDGDGEEEEDEEMELFGHR</sequence>
<evidence type="ECO:0000259" key="11">
    <source>
        <dbReference type="PROSITE" id="PS50002"/>
    </source>
</evidence>
<dbReference type="InterPro" id="IPR039512">
    <property type="entry name" value="RCHY1_zinc-ribbon"/>
</dbReference>
<feature type="domain" description="N-terminal Ras-GEF" evidence="14">
    <location>
        <begin position="696"/>
        <end position="816"/>
    </location>
</feature>
<dbReference type="InterPro" id="IPR036964">
    <property type="entry name" value="RASGEF_cat_dom_sf"/>
</dbReference>
<gene>
    <name evidence="17" type="primary">BUD5</name>
    <name evidence="17" type="ORF">LTR32_000771</name>
</gene>
<feature type="region of interest" description="Disordered" evidence="10">
    <location>
        <begin position="1"/>
        <end position="25"/>
    </location>
</feature>
<dbReference type="CDD" id="cd00155">
    <property type="entry name" value="RasGEF"/>
    <property type="match status" value="1"/>
</dbReference>
<dbReference type="PANTHER" id="PTHR21319">
    <property type="entry name" value="RING FINGER AND CHY ZINC FINGER DOMAIN-CONTAINING PROTEIN 1"/>
    <property type="match status" value="1"/>
</dbReference>
<feature type="region of interest" description="Disordered" evidence="10">
    <location>
        <begin position="488"/>
        <end position="512"/>
    </location>
</feature>
<dbReference type="SUPFAM" id="SSF161245">
    <property type="entry name" value="Zinc hairpin stack"/>
    <property type="match status" value="1"/>
</dbReference>
<dbReference type="PROSITE" id="PS00720">
    <property type="entry name" value="RASGEF"/>
    <property type="match status" value="1"/>
</dbReference>
<dbReference type="SMART" id="SM00147">
    <property type="entry name" value="RasGEF"/>
    <property type="match status" value="1"/>
</dbReference>
<dbReference type="Pfam" id="PF00618">
    <property type="entry name" value="RasGEF_N"/>
    <property type="match status" value="1"/>
</dbReference>
<feature type="domain" description="RING-type" evidence="13">
    <location>
        <begin position="1633"/>
        <end position="1675"/>
    </location>
</feature>
<organism evidence="17 18">
    <name type="scientific">Rachicladosporium monterosium</name>
    <dbReference type="NCBI Taxonomy" id="1507873"/>
    <lineage>
        <taxon>Eukaryota</taxon>
        <taxon>Fungi</taxon>
        <taxon>Dikarya</taxon>
        <taxon>Ascomycota</taxon>
        <taxon>Pezizomycotina</taxon>
        <taxon>Dothideomycetes</taxon>
        <taxon>Dothideomycetidae</taxon>
        <taxon>Cladosporiales</taxon>
        <taxon>Cladosporiaceae</taxon>
        <taxon>Rachicladosporium</taxon>
    </lineage>
</organism>
<dbReference type="InterPro" id="IPR037275">
    <property type="entry name" value="Znf_CTCHY_sf"/>
</dbReference>
<dbReference type="SMART" id="SM00229">
    <property type="entry name" value="RasGEFN"/>
    <property type="match status" value="1"/>
</dbReference>
<feature type="domain" description="CHY-type" evidence="15">
    <location>
        <begin position="1493"/>
        <end position="1564"/>
    </location>
</feature>
<keyword evidence="18" id="KW-1185">Reference proteome</keyword>
<evidence type="ECO:0000313" key="18">
    <source>
        <dbReference type="Proteomes" id="UP001308179"/>
    </source>
</evidence>
<dbReference type="CDD" id="cd16464">
    <property type="entry name" value="RING-H2_Pirh2-like"/>
    <property type="match status" value="1"/>
</dbReference>
<feature type="compositionally biased region" description="Basic and acidic residues" evidence="10">
    <location>
        <begin position="1478"/>
        <end position="1488"/>
    </location>
</feature>
<evidence type="ECO:0000313" key="17">
    <source>
        <dbReference type="EMBL" id="KAK5147845.1"/>
    </source>
</evidence>
<evidence type="ECO:0000256" key="8">
    <source>
        <dbReference type="PROSITE-ProRule" id="PRU00192"/>
    </source>
</evidence>
<dbReference type="Proteomes" id="UP001308179">
    <property type="component" value="Unassembled WGS sequence"/>
</dbReference>
<dbReference type="InterPro" id="IPR000651">
    <property type="entry name" value="Ras-like_Gua-exchang_fac_N"/>
</dbReference>
<dbReference type="InterPro" id="IPR023578">
    <property type="entry name" value="Ras_GEF_dom_sf"/>
</dbReference>
<dbReference type="Gene3D" id="2.30.30.40">
    <property type="entry name" value="SH3 Domains"/>
    <property type="match status" value="1"/>
</dbReference>
<dbReference type="InterPro" id="IPR008913">
    <property type="entry name" value="Znf_CHY"/>
</dbReference>
<dbReference type="InterPro" id="IPR001841">
    <property type="entry name" value="Znf_RING"/>
</dbReference>
<feature type="region of interest" description="Disordered" evidence="10">
    <location>
        <begin position="1942"/>
        <end position="2073"/>
    </location>
</feature>
<dbReference type="Pfam" id="PF14599">
    <property type="entry name" value="zinc_ribbon_6"/>
    <property type="match status" value="1"/>
</dbReference>
<evidence type="ECO:0000259" key="13">
    <source>
        <dbReference type="PROSITE" id="PS50089"/>
    </source>
</evidence>
<dbReference type="EMBL" id="JAVRRR010000023">
    <property type="protein sequence ID" value="KAK5147845.1"/>
    <property type="molecule type" value="Genomic_DNA"/>
</dbReference>
<keyword evidence="5" id="KW-0862">Zinc</keyword>
<keyword evidence="2 8" id="KW-0728">SH3 domain</keyword>
<dbReference type="PROSITE" id="PS50009">
    <property type="entry name" value="RASGEF_CAT"/>
    <property type="match status" value="1"/>
</dbReference>
<feature type="region of interest" description="Disordered" evidence="10">
    <location>
        <begin position="1833"/>
        <end position="1887"/>
    </location>
</feature>
<protein>
    <submittedName>
        <fullName evidence="17">Ras guanine nucleotide exchange factor bud5</fullName>
    </submittedName>
</protein>
<feature type="compositionally biased region" description="Basic and acidic residues" evidence="10">
    <location>
        <begin position="1139"/>
        <end position="1159"/>
    </location>
</feature>
<evidence type="ECO:0000259" key="14">
    <source>
        <dbReference type="PROSITE" id="PS50212"/>
    </source>
</evidence>
<accession>A0ABR0LF37</accession>
<keyword evidence="7" id="KW-0344">Guanine-nucleotide releasing factor</keyword>
<dbReference type="Gene3D" id="1.20.870.10">
    <property type="entry name" value="Son of sevenless (SoS) protein Chain: S domain 1"/>
    <property type="match status" value="1"/>
</dbReference>
<evidence type="ECO:0000256" key="1">
    <source>
        <dbReference type="ARBA" id="ARBA00008649"/>
    </source>
</evidence>
<evidence type="ECO:0000256" key="10">
    <source>
        <dbReference type="SAM" id="MobiDB-lite"/>
    </source>
</evidence>
<dbReference type="SMART" id="SM00326">
    <property type="entry name" value="SH3"/>
    <property type="match status" value="1"/>
</dbReference>
<keyword evidence="3" id="KW-0479">Metal-binding</keyword>
<dbReference type="InterPro" id="IPR037274">
    <property type="entry name" value="Znf_CHY_sf"/>
</dbReference>
<proteinExistence type="inferred from homology"/>
<dbReference type="InterPro" id="IPR001895">
    <property type="entry name" value="RASGEF_cat_dom"/>
</dbReference>
<feature type="region of interest" description="Disordered" evidence="10">
    <location>
        <begin position="1200"/>
        <end position="1223"/>
    </location>
</feature>
<evidence type="ECO:0000256" key="3">
    <source>
        <dbReference type="ARBA" id="ARBA00022723"/>
    </source>
</evidence>
<evidence type="ECO:0000259" key="12">
    <source>
        <dbReference type="PROSITE" id="PS50009"/>
    </source>
</evidence>